<dbReference type="PATRIC" id="fig|1256908.3.peg.494"/>
<evidence type="ECO:0000259" key="7">
    <source>
        <dbReference type="Pfam" id="PF00746"/>
    </source>
</evidence>
<organism evidence="9 10">
    <name type="scientific">Eubacterium ramulus ATCC 29099</name>
    <dbReference type="NCBI Taxonomy" id="1256908"/>
    <lineage>
        <taxon>Bacteria</taxon>
        <taxon>Bacillati</taxon>
        <taxon>Bacillota</taxon>
        <taxon>Clostridia</taxon>
        <taxon>Eubacteriales</taxon>
        <taxon>Eubacteriaceae</taxon>
        <taxon>Eubacterium</taxon>
    </lineage>
</organism>
<accession>U2RJA5</accession>
<proteinExistence type="predicted"/>
<keyword evidence="5" id="KW-0812">Transmembrane</keyword>
<evidence type="ECO:0000256" key="5">
    <source>
        <dbReference type="SAM" id="Phobius"/>
    </source>
</evidence>
<feature type="signal peptide" evidence="6">
    <location>
        <begin position="1"/>
        <end position="26"/>
    </location>
</feature>
<dbReference type="EMBL" id="AWVJ01000041">
    <property type="protein sequence ID" value="ERK50802.1"/>
    <property type="molecule type" value="Genomic_DNA"/>
</dbReference>
<sequence length="480" mass="51514">MKKMKKILAVILSLAMVLGMSMTAFAAKAGATLEVKGLATYAKQKVDIYEIYRLDDNDNAWVAADWTKDTGVTPDNLADSNVISALRTAALKTKATATEESKELSTGKFASNVNFTGLQAGAYLVIVTDPTNKTEYSTMVAKTYKYDEKNNLIAPLNASVVAKADKYHTGKEADKTNVEVGDLVTYKVKTTVPYQEVKPNGDKLVTEFKVSDNLTGATFYLKGDAVKETAAVNTITVNGATVTGFEKLSETLHGQRAFELDLMGLVKDDNTYAGQEVVITYTALVDKANLVENKATSTQDPKGTTTKTYSGNATITKLEVNTTHVLKGAEFVVYRMNGETKEYAVIDAEGWITGQWIAETTKGEVPAGLGSTLTTADDGTVTVKGLKAGDYYFKEVVAPDGYSINNNDIAFTMAETTDKTTGVVTGVAPTQPELIKMYDFKLSALPSTGGMGTTLFTIAGCAIMVAAAGFFFASRKRVNK</sequence>
<dbReference type="AlphaFoldDB" id="U2RJA5"/>
<evidence type="ECO:0000256" key="2">
    <source>
        <dbReference type="ARBA" id="ARBA00022525"/>
    </source>
</evidence>
<gene>
    <name evidence="9" type="ORF">HMPREF0373_00543</name>
</gene>
<dbReference type="InterPro" id="IPR048052">
    <property type="entry name" value="FM1-like"/>
</dbReference>
<dbReference type="InterPro" id="IPR041033">
    <property type="entry name" value="SpaA_PFL_dom_1"/>
</dbReference>
<keyword evidence="4" id="KW-0572">Peptidoglycan-anchor</keyword>
<keyword evidence="5" id="KW-0472">Membrane</keyword>
<keyword evidence="1" id="KW-0134">Cell wall</keyword>
<feature type="domain" description="SpaA-like prealbumin fold" evidence="8">
    <location>
        <begin position="312"/>
        <end position="419"/>
    </location>
</feature>
<dbReference type="eggNOG" id="COG4932">
    <property type="taxonomic scope" value="Bacteria"/>
</dbReference>
<dbReference type="NCBIfam" id="NF033902">
    <property type="entry name" value="iso_D2_wall_anc"/>
    <property type="match status" value="1"/>
</dbReference>
<dbReference type="HOGENOM" id="CLU_028873_3_0_9"/>
<dbReference type="NCBIfam" id="TIGR01167">
    <property type="entry name" value="LPXTG_anchor"/>
    <property type="match status" value="1"/>
</dbReference>
<feature type="domain" description="Gram-positive cocci surface proteins LPxTG" evidence="7">
    <location>
        <begin position="443"/>
        <end position="479"/>
    </location>
</feature>
<dbReference type="GeneID" id="42785339"/>
<dbReference type="InterPro" id="IPR013783">
    <property type="entry name" value="Ig-like_fold"/>
</dbReference>
<dbReference type="NCBIfam" id="TIGR04226">
    <property type="entry name" value="RrgB_K2N_iso_D2"/>
    <property type="match status" value="1"/>
</dbReference>
<dbReference type="Gene3D" id="2.60.40.740">
    <property type="match status" value="1"/>
</dbReference>
<reference evidence="9 10" key="1">
    <citation type="submission" date="2013-06" db="EMBL/GenBank/DDBJ databases">
        <authorList>
            <person name="Weinstock G."/>
            <person name="Sodergren E."/>
            <person name="Lobos E.A."/>
            <person name="Fulton L."/>
            <person name="Fulton R."/>
            <person name="Courtney L."/>
            <person name="Fronick C."/>
            <person name="O'Laughlin M."/>
            <person name="Godfrey J."/>
            <person name="Wilson R.M."/>
            <person name="Miner T."/>
            <person name="Farmer C."/>
            <person name="Delehaunty K."/>
            <person name="Cordes M."/>
            <person name="Minx P."/>
            <person name="Tomlinson C."/>
            <person name="Chen J."/>
            <person name="Wollam A."/>
            <person name="Pepin K.H."/>
            <person name="Bhonagiri V."/>
            <person name="Zhang X."/>
            <person name="Warren W."/>
            <person name="Mitreva M."/>
            <person name="Mardis E.R."/>
            <person name="Wilson R.K."/>
        </authorList>
    </citation>
    <scope>NUCLEOTIDE SEQUENCE [LARGE SCALE GENOMIC DNA]</scope>
    <source>
        <strain evidence="9 10">ATCC 29099</strain>
    </source>
</reference>
<keyword evidence="2" id="KW-0964">Secreted</keyword>
<dbReference type="InterPro" id="IPR019931">
    <property type="entry name" value="LPXTG_anchor"/>
</dbReference>
<keyword evidence="10" id="KW-1185">Reference proteome</keyword>
<dbReference type="Gene3D" id="2.60.40.10">
    <property type="entry name" value="Immunoglobulins"/>
    <property type="match status" value="1"/>
</dbReference>
<dbReference type="Pfam" id="PF00746">
    <property type="entry name" value="Gram_pos_anchor"/>
    <property type="match status" value="1"/>
</dbReference>
<evidence type="ECO:0000313" key="9">
    <source>
        <dbReference type="EMBL" id="ERK50802.1"/>
    </source>
</evidence>
<evidence type="ECO:0000259" key="8">
    <source>
        <dbReference type="Pfam" id="PF17802"/>
    </source>
</evidence>
<feature type="chain" id="PRO_5004634000" evidence="6">
    <location>
        <begin position="27"/>
        <end position="480"/>
    </location>
</feature>
<evidence type="ECO:0000256" key="1">
    <source>
        <dbReference type="ARBA" id="ARBA00022512"/>
    </source>
</evidence>
<comment type="caution">
    <text evidence="9">The sequence shown here is derived from an EMBL/GenBank/DDBJ whole genome shotgun (WGS) entry which is preliminary data.</text>
</comment>
<name>U2RJA5_EUBRA</name>
<dbReference type="RefSeq" id="WP_021737742.1">
    <property type="nucleotide sequence ID" value="NZ_KI271080.1"/>
</dbReference>
<evidence type="ECO:0000256" key="3">
    <source>
        <dbReference type="ARBA" id="ARBA00022729"/>
    </source>
</evidence>
<dbReference type="Proteomes" id="UP000016608">
    <property type="component" value="Unassembled WGS sequence"/>
</dbReference>
<evidence type="ECO:0000313" key="10">
    <source>
        <dbReference type="Proteomes" id="UP000016608"/>
    </source>
</evidence>
<evidence type="ECO:0000256" key="6">
    <source>
        <dbReference type="SAM" id="SignalP"/>
    </source>
</evidence>
<keyword evidence="5" id="KW-1133">Transmembrane helix</keyword>
<keyword evidence="3 6" id="KW-0732">Signal</keyword>
<feature type="transmembrane region" description="Helical" evidence="5">
    <location>
        <begin position="451"/>
        <end position="473"/>
    </location>
</feature>
<dbReference type="Pfam" id="PF17802">
    <property type="entry name" value="SpaA"/>
    <property type="match status" value="1"/>
</dbReference>
<protein>
    <submittedName>
        <fullName evidence="9">LPXTG-motif protein cell wall anchor domain protein</fullName>
    </submittedName>
</protein>
<dbReference type="InterPro" id="IPR026466">
    <property type="entry name" value="Fim_isopep_form_D2_dom"/>
</dbReference>
<evidence type="ECO:0000256" key="4">
    <source>
        <dbReference type="ARBA" id="ARBA00023088"/>
    </source>
</evidence>